<dbReference type="KEGG" id="pchi:PC41400_12730"/>
<dbReference type="SMART" id="SM00382">
    <property type="entry name" value="AAA"/>
    <property type="match status" value="1"/>
</dbReference>
<evidence type="ECO:0000313" key="11">
    <source>
        <dbReference type="Proteomes" id="UP000288943"/>
    </source>
</evidence>
<dbReference type="CDD" id="cd03228">
    <property type="entry name" value="ABCC_MRP_Like"/>
    <property type="match status" value="1"/>
</dbReference>
<evidence type="ECO:0000313" key="10">
    <source>
        <dbReference type="EMBL" id="QAV18492.1"/>
    </source>
</evidence>
<dbReference type="InterPro" id="IPR027417">
    <property type="entry name" value="P-loop_NTPase"/>
</dbReference>
<dbReference type="SUPFAM" id="SSF90123">
    <property type="entry name" value="ABC transporter transmembrane region"/>
    <property type="match status" value="1"/>
</dbReference>
<dbReference type="InterPro" id="IPR003439">
    <property type="entry name" value="ABC_transporter-like_ATP-bd"/>
</dbReference>
<feature type="domain" description="ABC transporter" evidence="8">
    <location>
        <begin position="345"/>
        <end position="583"/>
    </location>
</feature>
<evidence type="ECO:0000256" key="3">
    <source>
        <dbReference type="ARBA" id="ARBA00022741"/>
    </source>
</evidence>
<sequence>MKSLAYTIRTTWSAFSKVYAFNKIIVLFSLFAYVFSAVQANVSVYLSKLIVDQLTIKNFYLLMGGIVLLILFQLLRAALDAYAQLKSRKMSLMFAIQCEGKLIDLVEKTDLIEKEHPRFKGDFSYWSYSNNKYYDTYLIAIGLIKQIILASLSLFFLLHSYWLTGILALLVGMWRGVYDLLAVRRRVEIDEQLMRNTRSHHYYYDLLTNSETQKEMMLFRLFPYFRKRWLEKKTEYAELQIKLDKLNHQRTFRGELLSILNTAAVTVITAYLIYKGSLSIGDYVAITMALSMTENNISSMFTSYSRLKEYCTHIAKLKLIEEKNEVAVSAEKNVRSKPFVFEKDIRIQDLSFRYPNQDQPALNGISAEIKKGEVVAILGENGSGKSTLIKLLLGLYQTEEDSIFYDDVSLKNMDRFQMWQKSSAVFQDFIRYMTDVRENVAAGKIGEIEDSEKLEQMIARVGLADTFKHGLNSRLGFLDDGAVNLSGGQWQRLALSRVFVRDDDDLVVFDEPTAALDPLSEVRLMNDLLGHFKGKTVLLISHRVGVARNADRIIVMERGRIAETGTHNELLERQGLYNEIWNQQKQWYV</sequence>
<dbReference type="GO" id="GO:0140359">
    <property type="term" value="F:ABC-type transporter activity"/>
    <property type="evidence" value="ECO:0007669"/>
    <property type="project" value="InterPro"/>
</dbReference>
<keyword evidence="2 7" id="KW-0812">Transmembrane</keyword>
<feature type="transmembrane region" description="Helical" evidence="7">
    <location>
        <begin position="256"/>
        <end position="274"/>
    </location>
</feature>
<dbReference type="GO" id="GO:0034040">
    <property type="term" value="F:ATPase-coupled lipid transmembrane transporter activity"/>
    <property type="evidence" value="ECO:0007669"/>
    <property type="project" value="TreeGrafter"/>
</dbReference>
<dbReference type="InterPro" id="IPR003593">
    <property type="entry name" value="AAA+_ATPase"/>
</dbReference>
<organism evidence="10 11">
    <name type="scientific">Paenibacillus chitinolyticus</name>
    <dbReference type="NCBI Taxonomy" id="79263"/>
    <lineage>
        <taxon>Bacteria</taxon>
        <taxon>Bacillati</taxon>
        <taxon>Bacillota</taxon>
        <taxon>Bacilli</taxon>
        <taxon>Bacillales</taxon>
        <taxon>Paenibacillaceae</taxon>
        <taxon>Paenibacillus</taxon>
    </lineage>
</organism>
<evidence type="ECO:0000256" key="6">
    <source>
        <dbReference type="ARBA" id="ARBA00023136"/>
    </source>
</evidence>
<dbReference type="Proteomes" id="UP000288943">
    <property type="component" value="Chromosome"/>
</dbReference>
<feature type="transmembrane region" description="Helical" evidence="7">
    <location>
        <begin position="161"/>
        <end position="178"/>
    </location>
</feature>
<dbReference type="InterPro" id="IPR011527">
    <property type="entry name" value="ABC1_TM_dom"/>
</dbReference>
<dbReference type="InterPro" id="IPR017871">
    <property type="entry name" value="ABC_transporter-like_CS"/>
</dbReference>
<evidence type="ECO:0000256" key="5">
    <source>
        <dbReference type="ARBA" id="ARBA00022989"/>
    </source>
</evidence>
<protein>
    <submittedName>
        <fullName evidence="10">Multidrug ABC transporter</fullName>
    </submittedName>
</protein>
<dbReference type="InterPro" id="IPR039421">
    <property type="entry name" value="Type_1_exporter"/>
</dbReference>
<dbReference type="Pfam" id="PF00005">
    <property type="entry name" value="ABC_tran"/>
    <property type="match status" value="1"/>
</dbReference>
<evidence type="ECO:0000259" key="9">
    <source>
        <dbReference type="PROSITE" id="PS50929"/>
    </source>
</evidence>
<dbReference type="GO" id="GO:0005886">
    <property type="term" value="C:plasma membrane"/>
    <property type="evidence" value="ECO:0007669"/>
    <property type="project" value="UniProtKB-SubCell"/>
</dbReference>
<feature type="transmembrane region" description="Helical" evidence="7">
    <location>
        <begin position="20"/>
        <end position="39"/>
    </location>
</feature>
<dbReference type="OrthoDB" id="9806127at2"/>
<dbReference type="GO" id="GO:0016887">
    <property type="term" value="F:ATP hydrolysis activity"/>
    <property type="evidence" value="ECO:0007669"/>
    <property type="project" value="InterPro"/>
</dbReference>
<reference evidence="10 11" key="1">
    <citation type="submission" date="2018-01" db="EMBL/GenBank/DDBJ databases">
        <title>The whole genome sequencing and assembly of Paenibacillus chitinolyticus KCCM 41400 strain.</title>
        <authorList>
            <person name="Kim J.-Y."/>
            <person name="Park M.-K."/>
            <person name="Lee Y.-J."/>
            <person name="Yi H."/>
            <person name="Bahn Y.-S."/>
            <person name="Kim J.F."/>
            <person name="Lee D.-W."/>
        </authorList>
    </citation>
    <scope>NUCLEOTIDE SEQUENCE [LARGE SCALE GENOMIC DNA]</scope>
    <source>
        <strain evidence="10 11">KCCM 41400</strain>
    </source>
</reference>
<proteinExistence type="predicted"/>
<dbReference type="PROSITE" id="PS00211">
    <property type="entry name" value="ABC_TRANSPORTER_1"/>
    <property type="match status" value="1"/>
</dbReference>
<keyword evidence="3" id="KW-0547">Nucleotide-binding</keyword>
<feature type="transmembrane region" description="Helical" evidence="7">
    <location>
        <begin position="137"/>
        <end position="155"/>
    </location>
</feature>
<keyword evidence="5 7" id="KW-1133">Transmembrane helix</keyword>
<dbReference type="PROSITE" id="PS50929">
    <property type="entry name" value="ABC_TM1F"/>
    <property type="match status" value="1"/>
</dbReference>
<evidence type="ECO:0000256" key="2">
    <source>
        <dbReference type="ARBA" id="ARBA00022692"/>
    </source>
</evidence>
<dbReference type="AlphaFoldDB" id="A0A410WVW5"/>
<dbReference type="PANTHER" id="PTHR24221:SF654">
    <property type="entry name" value="ATP-BINDING CASSETTE SUB-FAMILY B MEMBER 6"/>
    <property type="match status" value="1"/>
</dbReference>
<evidence type="ECO:0000256" key="1">
    <source>
        <dbReference type="ARBA" id="ARBA00004651"/>
    </source>
</evidence>
<evidence type="ECO:0000256" key="7">
    <source>
        <dbReference type="SAM" id="Phobius"/>
    </source>
</evidence>
<name>A0A410WVW5_9BACL</name>
<feature type="domain" description="ABC transmembrane type-1" evidence="9">
    <location>
        <begin position="218"/>
        <end position="309"/>
    </location>
</feature>
<gene>
    <name evidence="10" type="ORF">PC41400_12730</name>
</gene>
<keyword evidence="6 7" id="KW-0472">Membrane</keyword>
<evidence type="ECO:0000259" key="8">
    <source>
        <dbReference type="PROSITE" id="PS50893"/>
    </source>
</evidence>
<accession>A0A410WVW5</accession>
<keyword evidence="4" id="KW-0067">ATP-binding</keyword>
<dbReference type="GO" id="GO:0005524">
    <property type="term" value="F:ATP binding"/>
    <property type="evidence" value="ECO:0007669"/>
    <property type="project" value="UniProtKB-KW"/>
</dbReference>
<dbReference type="Gene3D" id="3.40.50.300">
    <property type="entry name" value="P-loop containing nucleotide triphosphate hydrolases"/>
    <property type="match status" value="1"/>
</dbReference>
<feature type="transmembrane region" description="Helical" evidence="7">
    <location>
        <begin position="59"/>
        <end position="79"/>
    </location>
</feature>
<dbReference type="SUPFAM" id="SSF52540">
    <property type="entry name" value="P-loop containing nucleoside triphosphate hydrolases"/>
    <property type="match status" value="1"/>
</dbReference>
<dbReference type="PROSITE" id="PS50893">
    <property type="entry name" value="ABC_TRANSPORTER_2"/>
    <property type="match status" value="1"/>
</dbReference>
<comment type="subcellular location">
    <subcellularLocation>
        <location evidence="1">Cell membrane</location>
        <topology evidence="1">Multi-pass membrane protein</topology>
    </subcellularLocation>
</comment>
<dbReference type="Gene3D" id="1.20.1560.10">
    <property type="entry name" value="ABC transporter type 1, transmembrane domain"/>
    <property type="match status" value="1"/>
</dbReference>
<dbReference type="EMBL" id="CP026520">
    <property type="protein sequence ID" value="QAV18492.1"/>
    <property type="molecule type" value="Genomic_DNA"/>
</dbReference>
<evidence type="ECO:0000256" key="4">
    <source>
        <dbReference type="ARBA" id="ARBA00022840"/>
    </source>
</evidence>
<dbReference type="InterPro" id="IPR036640">
    <property type="entry name" value="ABC1_TM_sf"/>
</dbReference>
<dbReference type="PANTHER" id="PTHR24221">
    <property type="entry name" value="ATP-BINDING CASSETTE SUB-FAMILY B"/>
    <property type="match status" value="1"/>
</dbReference>